<accession>A0A7R9EIH8</accession>
<evidence type="ECO:0000313" key="1">
    <source>
        <dbReference type="EMBL" id="CAD7434637.1"/>
    </source>
</evidence>
<proteinExistence type="predicted"/>
<dbReference type="EMBL" id="OB797936">
    <property type="protein sequence ID" value="CAD7434637.1"/>
    <property type="molecule type" value="Genomic_DNA"/>
</dbReference>
<dbReference type="AlphaFoldDB" id="A0A7R9EIH8"/>
<name>A0A7R9EIH8_9NEOP</name>
<reference evidence="1" key="1">
    <citation type="submission" date="2020-11" db="EMBL/GenBank/DDBJ databases">
        <authorList>
            <person name="Tran Van P."/>
        </authorList>
    </citation>
    <scope>NUCLEOTIDE SEQUENCE</scope>
</reference>
<gene>
    <name evidence="1" type="ORF">TMSB3V08_LOCUS11287</name>
</gene>
<organism evidence="1">
    <name type="scientific">Timema monikensis</name>
    <dbReference type="NCBI Taxonomy" id="170555"/>
    <lineage>
        <taxon>Eukaryota</taxon>
        <taxon>Metazoa</taxon>
        <taxon>Ecdysozoa</taxon>
        <taxon>Arthropoda</taxon>
        <taxon>Hexapoda</taxon>
        <taxon>Insecta</taxon>
        <taxon>Pterygota</taxon>
        <taxon>Neoptera</taxon>
        <taxon>Polyneoptera</taxon>
        <taxon>Phasmatodea</taxon>
        <taxon>Timematodea</taxon>
        <taxon>Timematoidea</taxon>
        <taxon>Timematidae</taxon>
        <taxon>Timema</taxon>
    </lineage>
</organism>
<protein>
    <submittedName>
        <fullName evidence="1">Uncharacterized protein</fullName>
    </submittedName>
</protein>
<sequence length="62" mass="6939">MCRDQGLNPGLLVQKFDTVTPRPPGHPDTIYQVSWHTLVLNGTCFDNTVPDDGVDVIRRNMS</sequence>